<dbReference type="RefSeq" id="WP_212537725.1">
    <property type="nucleotide sequence ID" value="NZ_JAGTUU010000007.1"/>
</dbReference>
<dbReference type="EMBL" id="JAGTUU010000007">
    <property type="protein sequence ID" value="MBS0125757.1"/>
    <property type="molecule type" value="Genomic_DNA"/>
</dbReference>
<protein>
    <submittedName>
        <fullName evidence="2">NAD(P)-dependent alcohol dehydrogenase</fullName>
    </submittedName>
</protein>
<name>A0A8J7WFB1_9RHOB</name>
<dbReference type="Pfam" id="PF13602">
    <property type="entry name" value="ADH_zinc_N_2"/>
    <property type="match status" value="1"/>
</dbReference>
<proteinExistence type="predicted"/>
<dbReference type="Gene3D" id="3.90.180.10">
    <property type="entry name" value="Medium-chain alcohol dehydrogenases, catalytic domain"/>
    <property type="match status" value="1"/>
</dbReference>
<reference evidence="2" key="1">
    <citation type="submission" date="2021-04" db="EMBL/GenBank/DDBJ databases">
        <authorList>
            <person name="Yoon J."/>
        </authorList>
    </citation>
    <scope>NUCLEOTIDE SEQUENCE</scope>
    <source>
        <strain evidence="2">KMU-90</strain>
    </source>
</reference>
<dbReference type="SUPFAM" id="SSF50129">
    <property type="entry name" value="GroES-like"/>
    <property type="match status" value="1"/>
</dbReference>
<organism evidence="2 3">
    <name type="scientific">Thetidibacter halocola</name>
    <dbReference type="NCBI Taxonomy" id="2827239"/>
    <lineage>
        <taxon>Bacteria</taxon>
        <taxon>Pseudomonadati</taxon>
        <taxon>Pseudomonadota</taxon>
        <taxon>Alphaproteobacteria</taxon>
        <taxon>Rhodobacterales</taxon>
        <taxon>Roseobacteraceae</taxon>
        <taxon>Thetidibacter</taxon>
    </lineage>
</organism>
<dbReference type="PANTHER" id="PTHR44013">
    <property type="entry name" value="ZINC-TYPE ALCOHOL DEHYDROGENASE-LIKE PROTEIN C16A3.02C"/>
    <property type="match status" value="1"/>
</dbReference>
<feature type="domain" description="Enoyl reductase (ER)" evidence="1">
    <location>
        <begin position="10"/>
        <end position="318"/>
    </location>
</feature>
<dbReference type="GO" id="GO:0016491">
    <property type="term" value="F:oxidoreductase activity"/>
    <property type="evidence" value="ECO:0007669"/>
    <property type="project" value="InterPro"/>
</dbReference>
<dbReference type="SMART" id="SM00829">
    <property type="entry name" value="PKS_ER"/>
    <property type="match status" value="1"/>
</dbReference>
<dbReference type="PANTHER" id="PTHR44013:SF1">
    <property type="entry name" value="ZINC-TYPE ALCOHOL DEHYDROGENASE-LIKE PROTEIN C16A3.02C"/>
    <property type="match status" value="1"/>
</dbReference>
<dbReference type="InterPro" id="IPR002364">
    <property type="entry name" value="Quin_OxRdtase/zeta-crystal_CS"/>
</dbReference>
<gene>
    <name evidence="2" type="ORF">KB874_16870</name>
</gene>
<evidence type="ECO:0000259" key="1">
    <source>
        <dbReference type="SMART" id="SM00829"/>
    </source>
</evidence>
<dbReference type="Proteomes" id="UP000681356">
    <property type="component" value="Unassembled WGS sequence"/>
</dbReference>
<comment type="caution">
    <text evidence="2">The sequence shown here is derived from an EMBL/GenBank/DDBJ whole genome shotgun (WGS) entry which is preliminary data.</text>
</comment>
<dbReference type="Gene3D" id="3.40.50.720">
    <property type="entry name" value="NAD(P)-binding Rossmann-like Domain"/>
    <property type="match status" value="1"/>
</dbReference>
<dbReference type="InterPro" id="IPR036291">
    <property type="entry name" value="NAD(P)-bd_dom_sf"/>
</dbReference>
<dbReference type="CDD" id="cd08267">
    <property type="entry name" value="MDR1"/>
    <property type="match status" value="1"/>
</dbReference>
<accession>A0A8J7WFB1</accession>
<dbReference type="Pfam" id="PF08240">
    <property type="entry name" value="ADH_N"/>
    <property type="match status" value="1"/>
</dbReference>
<dbReference type="AlphaFoldDB" id="A0A8J7WFB1"/>
<dbReference type="GO" id="GO:0008270">
    <property type="term" value="F:zinc ion binding"/>
    <property type="evidence" value="ECO:0007669"/>
    <property type="project" value="InterPro"/>
</dbReference>
<dbReference type="InterPro" id="IPR020843">
    <property type="entry name" value="ER"/>
</dbReference>
<dbReference type="PROSITE" id="PS01162">
    <property type="entry name" value="QOR_ZETA_CRYSTAL"/>
    <property type="match status" value="1"/>
</dbReference>
<keyword evidence="3" id="KW-1185">Reference proteome</keyword>
<sequence>MKAAIYTEYGAADTVRIAEIPTPAPGPKQVLIRVRASSVTTADWRLRASAFPGILWLPGRLMTGLLRPRNSVLGMEMAGEVVAVGHAVTRFTPGQRVFGFAGGGAHAEFLVLDEDATILPTPDDLSDAEAAALPFGALCALVFLRDVANVAPGQRVLILGGSGGVGVYAIQVAKALGANVTASASAGNSGLMRDLGADVVLDYRVDDPASAGPYDLVFDTVGATNWARIRTVLRKTGLFLPLNFGARELWHMLRAKLAGGPRIVLHVNADRADDLRVILGMIADGLLRPVIDRRFPLERIAQAHVYVEGRHRKGAVIVDVTPAAQVPAAA</sequence>
<dbReference type="SUPFAM" id="SSF51735">
    <property type="entry name" value="NAD(P)-binding Rossmann-fold domains"/>
    <property type="match status" value="1"/>
</dbReference>
<evidence type="ECO:0000313" key="3">
    <source>
        <dbReference type="Proteomes" id="UP000681356"/>
    </source>
</evidence>
<dbReference type="InterPro" id="IPR013154">
    <property type="entry name" value="ADH-like_N"/>
</dbReference>
<dbReference type="InterPro" id="IPR011032">
    <property type="entry name" value="GroES-like_sf"/>
</dbReference>
<dbReference type="InterPro" id="IPR052733">
    <property type="entry name" value="Chloroplast_QOR"/>
</dbReference>
<evidence type="ECO:0000313" key="2">
    <source>
        <dbReference type="EMBL" id="MBS0125757.1"/>
    </source>
</evidence>